<dbReference type="InterPro" id="IPR001909">
    <property type="entry name" value="KRAB"/>
</dbReference>
<dbReference type="CDD" id="cd07765">
    <property type="entry name" value="KRAB_A-box"/>
    <property type="match status" value="1"/>
</dbReference>
<proteinExistence type="predicted"/>
<keyword evidence="2" id="KW-1185">Reference proteome</keyword>
<dbReference type="AlphaFoldDB" id="A0AAX6S1W4"/>
<dbReference type="GO" id="GO:0006355">
    <property type="term" value="P:regulation of DNA-templated transcription"/>
    <property type="evidence" value="ECO:0007669"/>
    <property type="project" value="InterPro"/>
</dbReference>
<dbReference type="PROSITE" id="PS50805">
    <property type="entry name" value="KRAB"/>
    <property type="match status" value="1"/>
</dbReference>
<dbReference type="RefSeq" id="XP_021103481.1">
    <property type="nucleotide sequence ID" value="XM_021247822.1"/>
</dbReference>
<organism evidence="2 3">
    <name type="scientific">Heterocephalus glaber</name>
    <name type="common">Naked mole rat</name>
    <dbReference type="NCBI Taxonomy" id="10181"/>
    <lineage>
        <taxon>Eukaryota</taxon>
        <taxon>Metazoa</taxon>
        <taxon>Chordata</taxon>
        <taxon>Craniata</taxon>
        <taxon>Vertebrata</taxon>
        <taxon>Euteleostomi</taxon>
        <taxon>Mammalia</taxon>
        <taxon>Eutheria</taxon>
        <taxon>Euarchontoglires</taxon>
        <taxon>Glires</taxon>
        <taxon>Rodentia</taxon>
        <taxon>Hystricomorpha</taxon>
        <taxon>Bathyergidae</taxon>
        <taxon>Heterocephalus</taxon>
    </lineage>
</organism>
<gene>
    <name evidence="3" type="primary">LOC106008066</name>
</gene>
<protein>
    <recommendedName>
        <fullName evidence="1">KRAB domain-containing protein</fullName>
    </recommendedName>
</protein>
<sequence length="98" mass="11147">MELLTLSDMAFDFSPEEWEFLDAAQQNIYRDVMLETYGNLVSLGFAGSMPNMITFLEQRREPCNVKKQETLAVYLGRHLQPCAHHTVKSSKSPPPVIS</sequence>
<dbReference type="Proteomes" id="UP000694906">
    <property type="component" value="Unplaced"/>
</dbReference>
<dbReference type="InterPro" id="IPR036051">
    <property type="entry name" value="KRAB_dom_sf"/>
</dbReference>
<dbReference type="PANTHER" id="PTHR23232">
    <property type="entry name" value="KRAB DOMAIN C2H2 ZINC FINGER"/>
    <property type="match status" value="1"/>
</dbReference>
<dbReference type="PANTHER" id="PTHR23232:SF158">
    <property type="entry name" value="KRAB DOMAIN-CONTAINING PROTEIN 5"/>
    <property type="match status" value="1"/>
</dbReference>
<name>A0AAX6S1W4_HETGA</name>
<dbReference type="GeneID" id="106008066"/>
<dbReference type="Gene3D" id="6.10.140.140">
    <property type="match status" value="1"/>
</dbReference>
<accession>A0AAX6S1W4</accession>
<dbReference type="InterPro" id="IPR050169">
    <property type="entry name" value="Krueppel_C2H2_ZnF"/>
</dbReference>
<evidence type="ECO:0000313" key="3">
    <source>
        <dbReference type="RefSeq" id="XP_021103481.1"/>
    </source>
</evidence>
<reference evidence="3" key="1">
    <citation type="submission" date="2025-08" db="UniProtKB">
        <authorList>
            <consortium name="RefSeq"/>
        </authorList>
    </citation>
    <scope>IDENTIFICATION</scope>
</reference>
<feature type="domain" description="KRAB" evidence="1">
    <location>
        <begin position="4"/>
        <end position="75"/>
    </location>
</feature>
<dbReference type="Pfam" id="PF01352">
    <property type="entry name" value="KRAB"/>
    <property type="match status" value="1"/>
</dbReference>
<dbReference type="SUPFAM" id="SSF109640">
    <property type="entry name" value="KRAB domain (Kruppel-associated box)"/>
    <property type="match status" value="1"/>
</dbReference>
<evidence type="ECO:0000313" key="2">
    <source>
        <dbReference type="Proteomes" id="UP000694906"/>
    </source>
</evidence>
<evidence type="ECO:0000259" key="1">
    <source>
        <dbReference type="PROSITE" id="PS50805"/>
    </source>
</evidence>
<dbReference type="SMART" id="SM00349">
    <property type="entry name" value="KRAB"/>
    <property type="match status" value="1"/>
</dbReference>